<comment type="caution">
    <text evidence="13">The sequence shown here is derived from an EMBL/GenBank/DDBJ whole genome shotgun (WGS) entry which is preliminary data.</text>
</comment>
<accession>A0AAP7GZK4</accession>
<comment type="subcellular location">
    <subcellularLocation>
        <location evidence="2">Cell outer membrane</location>
    </subcellularLocation>
    <subcellularLocation>
        <location evidence="1">Cell surface</location>
    </subcellularLocation>
</comment>
<dbReference type="InterPro" id="IPR011049">
    <property type="entry name" value="Serralysin-like_metalloprot_C"/>
</dbReference>
<dbReference type="EMBL" id="MAQE01000002">
    <property type="protein sequence ID" value="OBY53793.1"/>
    <property type="molecule type" value="Genomic_DNA"/>
</dbReference>
<keyword evidence="4" id="KW-1134">Transmembrane beta strand</keyword>
<dbReference type="Pfam" id="PF03895">
    <property type="entry name" value="YadA_anchor"/>
    <property type="match status" value="1"/>
</dbReference>
<keyword evidence="9" id="KW-0998">Cell outer membrane</keyword>
<reference evidence="13 14" key="1">
    <citation type="submission" date="2016-06" db="EMBL/GenBank/DDBJ databases">
        <title>Simultaneous identification of Haemophilus influenzae and Haemophilus haemolyticus using TaqMan real-time PCR.</title>
        <authorList>
            <person name="Price E.P."/>
            <person name="Sarovich D.S."/>
            <person name="Harris T."/>
            <person name="Spargo J.C."/>
            <person name="Nosworthy E."/>
            <person name="Beissbarth J."/>
            <person name="Smith-Vaughan H."/>
        </authorList>
    </citation>
    <scope>NUCLEOTIDE SEQUENCE [LARGE SCALE GENOMIC DNA]</scope>
    <source>
        <strain evidence="13 14">ATCC 7901</strain>
    </source>
</reference>
<feature type="compositionally biased region" description="Polar residues" evidence="10">
    <location>
        <begin position="1"/>
        <end position="14"/>
    </location>
</feature>
<evidence type="ECO:0000256" key="2">
    <source>
        <dbReference type="ARBA" id="ARBA00004442"/>
    </source>
</evidence>
<dbReference type="Pfam" id="PF05658">
    <property type="entry name" value="YadA_head"/>
    <property type="match status" value="2"/>
</dbReference>
<dbReference type="RefSeq" id="WP_065294842.1">
    <property type="nucleotide sequence ID" value="NZ_CAUUMV010000038.1"/>
</dbReference>
<dbReference type="Gene3D" id="3.30.1300.30">
    <property type="entry name" value="GSPII I/J protein-like"/>
    <property type="match status" value="1"/>
</dbReference>
<dbReference type="Gene3D" id="2.150.10.10">
    <property type="entry name" value="Serralysin-like metalloprotease, C-terminal"/>
    <property type="match status" value="1"/>
</dbReference>
<evidence type="ECO:0000256" key="8">
    <source>
        <dbReference type="ARBA" id="ARBA00023136"/>
    </source>
</evidence>
<gene>
    <name evidence="13" type="ORF">BBB52_02550</name>
</gene>
<evidence type="ECO:0000259" key="12">
    <source>
        <dbReference type="Pfam" id="PF05658"/>
    </source>
</evidence>
<feature type="region of interest" description="Disordered" evidence="10">
    <location>
        <begin position="1"/>
        <end position="44"/>
    </location>
</feature>
<sequence>MNQAKGENATQYGKNSAADGKNSSAFGNNAKATKENTTAVGKDAKATAKNATALGQNATASAENSVALGNNSVAERPNSVSVGSEGNERVITNVGRAVKDTDATNFGQVKDMVSASESRLNNKIDRSNRKLRAGIAGATAIASIPQVTQPGAHMVAVGVGNHHGQSAVAVGYSKASDNNKVILKLNAGASTQGEYNVGAGIGYQWK</sequence>
<dbReference type="InterPro" id="IPR008640">
    <property type="entry name" value="Adhesin_Head_dom"/>
</dbReference>
<keyword evidence="3" id="KW-0813">Transport</keyword>
<keyword evidence="6" id="KW-0732">Signal</keyword>
<feature type="domain" description="Trimeric autotransporter adhesin YadA-like C-terminal membrane anchor" evidence="11">
    <location>
        <begin position="145"/>
        <end position="205"/>
    </location>
</feature>
<feature type="domain" description="Trimeric autotransporter adhesin YadA-like head" evidence="12">
    <location>
        <begin position="46"/>
        <end position="72"/>
    </location>
</feature>
<keyword evidence="7" id="KW-0653">Protein transport</keyword>
<evidence type="ECO:0000256" key="7">
    <source>
        <dbReference type="ARBA" id="ARBA00022927"/>
    </source>
</evidence>
<dbReference type="SUPFAM" id="SSF54523">
    <property type="entry name" value="Pili subunits"/>
    <property type="match status" value="1"/>
</dbReference>
<evidence type="ECO:0000256" key="5">
    <source>
        <dbReference type="ARBA" id="ARBA00022692"/>
    </source>
</evidence>
<protein>
    <submittedName>
        <fullName evidence="13">Adhesin</fullName>
    </submittedName>
</protein>
<evidence type="ECO:0000256" key="9">
    <source>
        <dbReference type="ARBA" id="ARBA00023237"/>
    </source>
</evidence>
<dbReference type="GO" id="GO:0009279">
    <property type="term" value="C:cell outer membrane"/>
    <property type="evidence" value="ECO:0007669"/>
    <property type="project" value="UniProtKB-SubCell"/>
</dbReference>
<dbReference type="GO" id="GO:0015031">
    <property type="term" value="P:protein transport"/>
    <property type="evidence" value="ECO:0007669"/>
    <property type="project" value="UniProtKB-KW"/>
</dbReference>
<proteinExistence type="predicted"/>
<dbReference type="SUPFAM" id="SSF101967">
    <property type="entry name" value="Adhesin YadA, collagen-binding domain"/>
    <property type="match status" value="1"/>
</dbReference>
<dbReference type="CDD" id="cd12820">
    <property type="entry name" value="LbR_YadA-like"/>
    <property type="match status" value="1"/>
</dbReference>
<feature type="domain" description="Trimeric autotransporter adhesin YadA-like head" evidence="12">
    <location>
        <begin position="18"/>
        <end position="44"/>
    </location>
</feature>
<dbReference type="AlphaFoldDB" id="A0AAP7GZK4"/>
<dbReference type="GO" id="GO:0009986">
    <property type="term" value="C:cell surface"/>
    <property type="evidence" value="ECO:0007669"/>
    <property type="project" value="UniProtKB-SubCell"/>
</dbReference>
<evidence type="ECO:0000259" key="11">
    <source>
        <dbReference type="Pfam" id="PF03895"/>
    </source>
</evidence>
<evidence type="ECO:0000313" key="14">
    <source>
        <dbReference type="Proteomes" id="UP000092746"/>
    </source>
</evidence>
<dbReference type="InterPro" id="IPR045584">
    <property type="entry name" value="Pilin-like"/>
</dbReference>
<feature type="compositionally biased region" description="Polar residues" evidence="10">
    <location>
        <begin position="21"/>
        <end position="39"/>
    </location>
</feature>
<evidence type="ECO:0000256" key="10">
    <source>
        <dbReference type="SAM" id="MobiDB-lite"/>
    </source>
</evidence>
<dbReference type="InterPro" id="IPR005594">
    <property type="entry name" value="YadA_C"/>
</dbReference>
<keyword evidence="8" id="KW-0472">Membrane</keyword>
<evidence type="ECO:0000256" key="1">
    <source>
        <dbReference type="ARBA" id="ARBA00004241"/>
    </source>
</evidence>
<evidence type="ECO:0000256" key="6">
    <source>
        <dbReference type="ARBA" id="ARBA00022729"/>
    </source>
</evidence>
<dbReference type="Proteomes" id="UP000092746">
    <property type="component" value="Unassembled WGS sequence"/>
</dbReference>
<keyword evidence="5" id="KW-0812">Transmembrane</keyword>
<evidence type="ECO:0000256" key="3">
    <source>
        <dbReference type="ARBA" id="ARBA00022448"/>
    </source>
</evidence>
<evidence type="ECO:0000256" key="4">
    <source>
        <dbReference type="ARBA" id="ARBA00022452"/>
    </source>
</evidence>
<name>A0AAP7GZK4_AGGAP</name>
<organism evidence="13 14">
    <name type="scientific">Aggregatibacter aphrophilus</name>
    <name type="common">Haemophilus aphrophilus</name>
    <dbReference type="NCBI Taxonomy" id="732"/>
    <lineage>
        <taxon>Bacteria</taxon>
        <taxon>Pseudomonadati</taxon>
        <taxon>Pseudomonadota</taxon>
        <taxon>Gammaproteobacteria</taxon>
        <taxon>Pasteurellales</taxon>
        <taxon>Pasteurellaceae</taxon>
        <taxon>Aggregatibacter</taxon>
    </lineage>
</organism>
<evidence type="ECO:0000313" key="13">
    <source>
        <dbReference type="EMBL" id="OBY53793.1"/>
    </source>
</evidence>